<keyword evidence="5" id="KW-1185">Reference proteome</keyword>
<dbReference type="GeneID" id="54491062"/>
<feature type="compositionally biased region" description="Polar residues" evidence="1">
    <location>
        <begin position="20"/>
        <end position="31"/>
    </location>
</feature>
<keyword evidence="2" id="KW-0812">Transmembrane</keyword>
<reference evidence="4" key="1">
    <citation type="journal article" date="2020" name="Stud. Mycol.">
        <title>101 Dothideomycetes genomes: a test case for predicting lifestyles and emergence of pathogens.</title>
        <authorList>
            <person name="Haridas S."/>
            <person name="Albert R."/>
            <person name="Binder M."/>
            <person name="Bloem J."/>
            <person name="Labutti K."/>
            <person name="Salamov A."/>
            <person name="Andreopoulos B."/>
            <person name="Baker S."/>
            <person name="Barry K."/>
            <person name="Bills G."/>
            <person name="Bluhm B."/>
            <person name="Cannon C."/>
            <person name="Castanera R."/>
            <person name="Culley D."/>
            <person name="Daum C."/>
            <person name="Ezra D."/>
            <person name="Gonzalez J."/>
            <person name="Henrissat B."/>
            <person name="Kuo A."/>
            <person name="Liang C."/>
            <person name="Lipzen A."/>
            <person name="Lutzoni F."/>
            <person name="Magnuson J."/>
            <person name="Mondo S."/>
            <person name="Nolan M."/>
            <person name="Ohm R."/>
            <person name="Pangilinan J."/>
            <person name="Park H.-J."/>
            <person name="Ramirez L."/>
            <person name="Alfaro M."/>
            <person name="Sun H."/>
            <person name="Tritt A."/>
            <person name="Yoshinaga Y."/>
            <person name="Zwiers L.-H."/>
            <person name="Turgeon B."/>
            <person name="Goodwin S."/>
            <person name="Spatafora J."/>
            <person name="Crous P."/>
            <person name="Grigoriev I."/>
        </authorList>
    </citation>
    <scope>NUCLEOTIDE SEQUENCE</scope>
    <source>
        <strain evidence="4">CBS 121739</strain>
    </source>
</reference>
<evidence type="ECO:0000313" key="4">
    <source>
        <dbReference type="EMBL" id="KAF2762647.1"/>
    </source>
</evidence>
<dbReference type="PANTHER" id="PTHR37846">
    <property type="entry name" value="YALI0B21296P"/>
    <property type="match status" value="1"/>
</dbReference>
<evidence type="ECO:0000313" key="5">
    <source>
        <dbReference type="Proteomes" id="UP000799437"/>
    </source>
</evidence>
<dbReference type="EMBL" id="ML996565">
    <property type="protein sequence ID" value="KAF2762647.1"/>
    <property type="molecule type" value="Genomic_DNA"/>
</dbReference>
<proteinExistence type="predicted"/>
<feature type="transmembrane region" description="Helical" evidence="2">
    <location>
        <begin position="128"/>
        <end position="147"/>
    </location>
</feature>
<dbReference type="PANTHER" id="PTHR37846:SF1">
    <property type="entry name" value="DEACETYLASE-LIKE PROTEIN"/>
    <property type="match status" value="1"/>
</dbReference>
<dbReference type="InterPro" id="IPR056136">
    <property type="entry name" value="DUF7719"/>
</dbReference>
<feature type="transmembrane region" description="Helical" evidence="2">
    <location>
        <begin position="195"/>
        <end position="221"/>
    </location>
</feature>
<feature type="region of interest" description="Disordered" evidence="1">
    <location>
        <begin position="1"/>
        <end position="51"/>
    </location>
</feature>
<keyword evidence="2" id="KW-0472">Membrane</keyword>
<name>A0A6A6WKG0_9PEZI</name>
<dbReference type="Pfam" id="PF24841">
    <property type="entry name" value="DUF7719"/>
    <property type="match status" value="1"/>
</dbReference>
<gene>
    <name evidence="4" type="ORF">EJ05DRAFT_8388</name>
</gene>
<protein>
    <recommendedName>
        <fullName evidence="3">DUF7719 domain-containing protein</fullName>
    </recommendedName>
</protein>
<evidence type="ECO:0000256" key="1">
    <source>
        <dbReference type="SAM" id="MobiDB-lite"/>
    </source>
</evidence>
<dbReference type="RefSeq" id="XP_033605098.1">
    <property type="nucleotide sequence ID" value="XM_033750008.1"/>
</dbReference>
<organism evidence="4 5">
    <name type="scientific">Pseudovirgaria hyperparasitica</name>
    <dbReference type="NCBI Taxonomy" id="470096"/>
    <lineage>
        <taxon>Eukaryota</taxon>
        <taxon>Fungi</taxon>
        <taxon>Dikarya</taxon>
        <taxon>Ascomycota</taxon>
        <taxon>Pezizomycotina</taxon>
        <taxon>Dothideomycetes</taxon>
        <taxon>Dothideomycetes incertae sedis</taxon>
        <taxon>Acrospermales</taxon>
        <taxon>Acrospermaceae</taxon>
        <taxon>Pseudovirgaria</taxon>
    </lineage>
</organism>
<dbReference type="AlphaFoldDB" id="A0A6A6WKG0"/>
<feature type="domain" description="DUF7719" evidence="3">
    <location>
        <begin position="158"/>
        <end position="225"/>
    </location>
</feature>
<evidence type="ECO:0000256" key="2">
    <source>
        <dbReference type="SAM" id="Phobius"/>
    </source>
</evidence>
<accession>A0A6A6WKG0</accession>
<keyword evidence="2" id="KW-1133">Transmembrane helix</keyword>
<feature type="transmembrane region" description="Helical" evidence="2">
    <location>
        <begin position="159"/>
        <end position="175"/>
    </location>
</feature>
<dbReference type="OrthoDB" id="5597489at2759"/>
<evidence type="ECO:0000259" key="3">
    <source>
        <dbReference type="Pfam" id="PF24841"/>
    </source>
</evidence>
<sequence length="227" mass="25453">MGDENTPRNRKERRAAARNGQPTPAPSSSPHLDSKVPGIKYAQPDRSGPKGKTLFQLAEERSAELNKGKPFPKQSFTEESGEVVSWNDEAMGPAAEAVLWSFSLSMVHLMLDVLVNNQYRQEIVWTDIWSRFGTSLPVFWFMVYLFHTPTAKKLGVLKQIFFLATAVSAGCYMVYSGNTKGYYAVMKRAPPLGTVWIWAVVELELVYALVSVVGVGCYVWWNGYKAF</sequence>
<dbReference type="Proteomes" id="UP000799437">
    <property type="component" value="Unassembled WGS sequence"/>
</dbReference>